<protein>
    <submittedName>
        <fullName evidence="2">Sugar transferase</fullName>
    </submittedName>
</protein>
<sequence>MSPTLSIIIPFGLSEERSYIKDRVIQKATLVKSDEKIEYIFVEGYSSLKNNLKQIIEENGHIYLKDESQKDFFSQGKCRNLGACFANAQVIMFLDVDCYVSSFSLEKILNLIKIKNIAQCINEILVLPVVYLTKEGSDKIYKEEEKLWDDIIKYDLISGKNSLVKFFAPSSTSTIVINKHQFLKLGGNNEKFIGHGYEDFDFFIRVLKSCVKFEKMPFNLNYDSRNWNFKNFKGFRSWFSLLGYEACFYGIYMYHFWHTEPNQNGYMSKKHENHKLFYKHLKNFKDYSIKPLQVASAKNIKILVIGKEINDFQDLSVYLGEFTYKTLDELIDKSKEEIRDYLQQKKFDKIFLDIKLQISDNIKDILSSFEILYFNTGLFSNSWLFYKNMDNFYERKYWDINLTKLQIDETKVYFYSLDSKERQKITDFIKELKINKEIDLYKFIYYLRNEIYSFCKSNGDFYQVIFDKKKLLTIKDCDKVFYSLKSFVYKPYLYELKTIRIFSIILKFLGLNFIQSIISQTKFYRLARKLFFNPKDFFKDSRKINFKKLQ</sequence>
<dbReference type="Pfam" id="PF10111">
    <property type="entry name" value="Glyco_tranf_2_2"/>
    <property type="match status" value="1"/>
</dbReference>
<proteinExistence type="predicted"/>
<dbReference type="Proteomes" id="UP000308838">
    <property type="component" value="Unassembled WGS sequence"/>
</dbReference>
<dbReference type="InterPro" id="IPR019290">
    <property type="entry name" value="GlycosylTrfase-like_prok"/>
</dbReference>
<accession>A0A4U7BIV6</accession>
<reference evidence="2 3" key="1">
    <citation type="submission" date="2018-05" db="EMBL/GenBank/DDBJ databases">
        <title>Novel Campyloabacter and Helicobacter Species and Strains.</title>
        <authorList>
            <person name="Mannion A.J."/>
            <person name="Shen Z."/>
            <person name="Fox J.G."/>
        </authorList>
    </citation>
    <scope>NUCLEOTIDE SEQUENCE [LARGE SCALE GENOMIC DNA]</scope>
    <source>
        <strain evidence="3">MIT17-664</strain>
    </source>
</reference>
<evidence type="ECO:0000313" key="2">
    <source>
        <dbReference type="EMBL" id="TKX28374.1"/>
    </source>
</evidence>
<dbReference type="RefSeq" id="WP_137621303.1">
    <property type="nucleotide sequence ID" value="NZ_NXLZ01000020.1"/>
</dbReference>
<dbReference type="EMBL" id="NXLZ01000020">
    <property type="protein sequence ID" value="TKX28374.1"/>
    <property type="molecule type" value="Genomic_DNA"/>
</dbReference>
<keyword evidence="3" id="KW-1185">Reference proteome</keyword>
<dbReference type="GO" id="GO:0016740">
    <property type="term" value="F:transferase activity"/>
    <property type="evidence" value="ECO:0007669"/>
    <property type="project" value="UniProtKB-KW"/>
</dbReference>
<keyword evidence="2" id="KW-0808">Transferase</keyword>
<organism evidence="2 3">
    <name type="scientific">Campylobacter estrildidarum</name>
    <dbReference type="NCBI Taxonomy" id="2510189"/>
    <lineage>
        <taxon>Bacteria</taxon>
        <taxon>Pseudomonadati</taxon>
        <taxon>Campylobacterota</taxon>
        <taxon>Epsilonproteobacteria</taxon>
        <taxon>Campylobacterales</taxon>
        <taxon>Campylobacteraceae</taxon>
        <taxon>Campylobacter</taxon>
    </lineage>
</organism>
<name>A0A4U7BIV6_9BACT</name>
<dbReference type="InterPro" id="IPR029044">
    <property type="entry name" value="Nucleotide-diphossugar_trans"/>
</dbReference>
<evidence type="ECO:0000313" key="3">
    <source>
        <dbReference type="Proteomes" id="UP000308838"/>
    </source>
</evidence>
<dbReference type="SUPFAM" id="SSF53448">
    <property type="entry name" value="Nucleotide-diphospho-sugar transferases"/>
    <property type="match status" value="1"/>
</dbReference>
<dbReference type="OrthoDB" id="5313897at2"/>
<comment type="caution">
    <text evidence="2">The sequence shown here is derived from an EMBL/GenBank/DDBJ whole genome shotgun (WGS) entry which is preliminary data.</text>
</comment>
<feature type="domain" description="Glycosyltransferase 2-like prokaryotic type" evidence="1">
    <location>
        <begin position="6"/>
        <end position="283"/>
    </location>
</feature>
<dbReference type="AlphaFoldDB" id="A0A4U7BIV6"/>
<dbReference type="Gene3D" id="3.90.550.10">
    <property type="entry name" value="Spore Coat Polysaccharide Biosynthesis Protein SpsA, Chain A"/>
    <property type="match status" value="1"/>
</dbReference>
<evidence type="ECO:0000259" key="1">
    <source>
        <dbReference type="Pfam" id="PF10111"/>
    </source>
</evidence>
<gene>
    <name evidence="2" type="ORF">CQA69_08255</name>
</gene>